<dbReference type="PANTHER" id="PTHR23423">
    <property type="entry name" value="ORGANIC SOLUTE TRANSPORTER-RELATED"/>
    <property type="match status" value="1"/>
</dbReference>
<dbReference type="OrthoDB" id="5348404at2759"/>
<evidence type="ECO:0000256" key="4">
    <source>
        <dbReference type="ARBA" id="ARBA00023136"/>
    </source>
</evidence>
<dbReference type="STRING" id="2880.D7G5U2"/>
<protein>
    <submittedName>
        <fullName evidence="7">Uncharacterized protein</fullName>
    </submittedName>
</protein>
<feature type="transmembrane region" description="Helical" evidence="6">
    <location>
        <begin position="67"/>
        <end position="84"/>
    </location>
</feature>
<dbReference type="SMART" id="SM01417">
    <property type="entry name" value="Solute_trans_a"/>
    <property type="match status" value="1"/>
</dbReference>
<feature type="region of interest" description="Disordered" evidence="5">
    <location>
        <begin position="385"/>
        <end position="441"/>
    </location>
</feature>
<evidence type="ECO:0000256" key="2">
    <source>
        <dbReference type="ARBA" id="ARBA00022692"/>
    </source>
</evidence>
<accession>D7G5U2</accession>
<feature type="region of interest" description="Disordered" evidence="5">
    <location>
        <begin position="30"/>
        <end position="54"/>
    </location>
</feature>
<dbReference type="InParanoid" id="D7G5U2"/>
<dbReference type="EMBL" id="FN649751">
    <property type="protein sequence ID" value="CBJ27389.1"/>
    <property type="molecule type" value="Genomic_DNA"/>
</dbReference>
<dbReference type="Proteomes" id="UP000002630">
    <property type="component" value="Linkage Group LG26"/>
</dbReference>
<dbReference type="GO" id="GO:0016020">
    <property type="term" value="C:membrane"/>
    <property type="evidence" value="ECO:0007669"/>
    <property type="project" value="UniProtKB-SubCell"/>
</dbReference>
<evidence type="ECO:0000313" key="7">
    <source>
        <dbReference type="EMBL" id="CBJ27389.1"/>
    </source>
</evidence>
<feature type="transmembrane region" description="Helical" evidence="6">
    <location>
        <begin position="231"/>
        <end position="252"/>
    </location>
</feature>
<keyword evidence="2 6" id="KW-0812">Transmembrane</keyword>
<dbReference type="InterPro" id="IPR005178">
    <property type="entry name" value="Ostalpha/TMEM184C"/>
</dbReference>
<name>D7G5U2_ECTSI</name>
<keyword evidence="3 6" id="KW-1133">Transmembrane helix</keyword>
<organism evidence="7 8">
    <name type="scientific">Ectocarpus siliculosus</name>
    <name type="common">Brown alga</name>
    <name type="synonym">Conferva siliculosa</name>
    <dbReference type="NCBI Taxonomy" id="2880"/>
    <lineage>
        <taxon>Eukaryota</taxon>
        <taxon>Sar</taxon>
        <taxon>Stramenopiles</taxon>
        <taxon>Ochrophyta</taxon>
        <taxon>PX clade</taxon>
        <taxon>Phaeophyceae</taxon>
        <taxon>Ectocarpales</taxon>
        <taxon>Ectocarpaceae</taxon>
        <taxon>Ectocarpus</taxon>
    </lineage>
</organism>
<gene>
    <name evidence="7" type="ORF">Esi_0067_0107</name>
</gene>
<sequence>MAQVNQHSRQPGSGQQEAGGLLLQSAHHGARPPIDARKTSVRSRISGGSGSGGAGVADELGRGSKILAWYMLLLVYAYLFWLAGQRVNYALVHVENKFDVARTLGGALMCLTVPLATYQIVLHLSNFVEPRQQSQIVRIVFMVPTYSVTAFLSLRFMHWSLFITTVRDCYEAYVIYCFLHFLVGTLGDGLPAANSRLAAMPPVVGRHVPPFCCLEPWQMGREFLQRCQAGVFQYVLIRLVSTAVALALQLGHLYTEGDFDPKRGYLWITVVTCCSQSWALYVLVLFYRATYKELVHIHPMGKFLAIKTIVFFSWWQGILIEILEGQGYFASVVGVSSGEGGDLSEHDPSEHVAQGIQDLLICLEMLVAAVFFFYAFPLSDYLKSPHDSQASPSPPRQAERHGVGFHGGGEGESRVEVPLPGTKAKRTDGGTNTKRNGVSGQAAGMPLMYHKSHPRLDLMNIRSATSSSCAQLRTARQQTRLPVWEALRQSACPMELRVDLGKTRESVRAQRGRVCERFAFLTKRKVEARTDGGVASLARVMTL</sequence>
<feature type="transmembrane region" description="Helical" evidence="6">
    <location>
        <begin position="136"/>
        <end position="158"/>
    </location>
</feature>
<feature type="transmembrane region" description="Helical" evidence="6">
    <location>
        <begin position="170"/>
        <end position="190"/>
    </location>
</feature>
<evidence type="ECO:0000256" key="5">
    <source>
        <dbReference type="SAM" id="MobiDB-lite"/>
    </source>
</evidence>
<dbReference type="Pfam" id="PF03619">
    <property type="entry name" value="Solute_trans_a"/>
    <property type="match status" value="1"/>
</dbReference>
<comment type="subcellular location">
    <subcellularLocation>
        <location evidence="1">Membrane</location>
        <topology evidence="1">Multi-pass membrane protein</topology>
    </subcellularLocation>
</comment>
<evidence type="ECO:0000256" key="3">
    <source>
        <dbReference type="ARBA" id="ARBA00022989"/>
    </source>
</evidence>
<dbReference type="AlphaFoldDB" id="D7G5U2"/>
<evidence type="ECO:0000256" key="6">
    <source>
        <dbReference type="SAM" id="Phobius"/>
    </source>
</evidence>
<dbReference type="eggNOG" id="KOG2641">
    <property type="taxonomic scope" value="Eukaryota"/>
</dbReference>
<evidence type="ECO:0000256" key="1">
    <source>
        <dbReference type="ARBA" id="ARBA00004141"/>
    </source>
</evidence>
<proteinExistence type="predicted"/>
<keyword evidence="8" id="KW-1185">Reference proteome</keyword>
<evidence type="ECO:0000313" key="8">
    <source>
        <dbReference type="Proteomes" id="UP000002630"/>
    </source>
</evidence>
<dbReference type="EMBL" id="FN648894">
    <property type="protein sequence ID" value="CBJ27389.1"/>
    <property type="molecule type" value="Genomic_DNA"/>
</dbReference>
<feature type="transmembrane region" description="Helical" evidence="6">
    <location>
        <begin position="104"/>
        <end position="124"/>
    </location>
</feature>
<feature type="compositionally biased region" description="Polar residues" evidence="5">
    <location>
        <begin position="429"/>
        <end position="439"/>
    </location>
</feature>
<reference evidence="7 8" key="1">
    <citation type="journal article" date="2010" name="Nature">
        <title>The Ectocarpus genome and the independent evolution of multicellularity in brown algae.</title>
        <authorList>
            <person name="Cock J.M."/>
            <person name="Sterck L."/>
            <person name="Rouze P."/>
            <person name="Scornet D."/>
            <person name="Allen A.E."/>
            <person name="Amoutzias G."/>
            <person name="Anthouard V."/>
            <person name="Artiguenave F."/>
            <person name="Aury J.M."/>
            <person name="Badger J.H."/>
            <person name="Beszteri B."/>
            <person name="Billiau K."/>
            <person name="Bonnet E."/>
            <person name="Bothwell J.H."/>
            <person name="Bowler C."/>
            <person name="Boyen C."/>
            <person name="Brownlee C."/>
            <person name="Carrano C.J."/>
            <person name="Charrier B."/>
            <person name="Cho G.Y."/>
            <person name="Coelho S.M."/>
            <person name="Collen J."/>
            <person name="Corre E."/>
            <person name="Da Silva C."/>
            <person name="Delage L."/>
            <person name="Delaroque N."/>
            <person name="Dittami S.M."/>
            <person name="Doulbeau S."/>
            <person name="Elias M."/>
            <person name="Farnham G."/>
            <person name="Gachon C.M."/>
            <person name="Gschloessl B."/>
            <person name="Heesch S."/>
            <person name="Jabbari K."/>
            <person name="Jubin C."/>
            <person name="Kawai H."/>
            <person name="Kimura K."/>
            <person name="Kloareg B."/>
            <person name="Kupper F.C."/>
            <person name="Lang D."/>
            <person name="Le Bail A."/>
            <person name="Leblanc C."/>
            <person name="Lerouge P."/>
            <person name="Lohr M."/>
            <person name="Lopez P.J."/>
            <person name="Martens C."/>
            <person name="Maumus F."/>
            <person name="Michel G."/>
            <person name="Miranda-Saavedra D."/>
            <person name="Morales J."/>
            <person name="Moreau H."/>
            <person name="Motomura T."/>
            <person name="Nagasato C."/>
            <person name="Napoli C.A."/>
            <person name="Nelson D.R."/>
            <person name="Nyvall-Collen P."/>
            <person name="Peters A.F."/>
            <person name="Pommier C."/>
            <person name="Potin P."/>
            <person name="Poulain J."/>
            <person name="Quesneville H."/>
            <person name="Read B."/>
            <person name="Rensing S.A."/>
            <person name="Ritter A."/>
            <person name="Rousvoal S."/>
            <person name="Samanta M."/>
            <person name="Samson G."/>
            <person name="Schroeder D.C."/>
            <person name="Segurens B."/>
            <person name="Strittmatter M."/>
            <person name="Tonon T."/>
            <person name="Tregear J.W."/>
            <person name="Valentin K."/>
            <person name="von Dassow P."/>
            <person name="Yamagishi T."/>
            <person name="Van de Peer Y."/>
            <person name="Wincker P."/>
        </authorList>
    </citation>
    <scope>NUCLEOTIDE SEQUENCE [LARGE SCALE GENOMIC DNA]</scope>
    <source>
        <strain evidence="8">Ec32 / CCAP1310/4</strain>
    </source>
</reference>
<keyword evidence="4 6" id="KW-0472">Membrane</keyword>
<feature type="transmembrane region" description="Helical" evidence="6">
    <location>
        <begin position="264"/>
        <end position="287"/>
    </location>
</feature>